<dbReference type="EMBL" id="JAPXFL010000011">
    <property type="protein sequence ID" value="KAK9499969.1"/>
    <property type="molecule type" value="Genomic_DNA"/>
</dbReference>
<accession>A0AAW1CN45</accession>
<protein>
    <submittedName>
        <fullName evidence="1">Uncharacterized protein</fullName>
    </submittedName>
</protein>
<reference evidence="1 2" key="1">
    <citation type="submission" date="2022-12" db="EMBL/GenBank/DDBJ databases">
        <title>Chromosome-level genome assembly of true bugs.</title>
        <authorList>
            <person name="Ma L."/>
            <person name="Li H."/>
        </authorList>
    </citation>
    <scope>NUCLEOTIDE SEQUENCE [LARGE SCALE GENOMIC DNA]</scope>
    <source>
        <strain evidence="1">Lab_2022b</strain>
    </source>
</reference>
<dbReference type="AlphaFoldDB" id="A0AAW1CN45"/>
<evidence type="ECO:0000313" key="1">
    <source>
        <dbReference type="EMBL" id="KAK9499969.1"/>
    </source>
</evidence>
<evidence type="ECO:0000313" key="2">
    <source>
        <dbReference type="Proteomes" id="UP001461498"/>
    </source>
</evidence>
<gene>
    <name evidence="1" type="ORF">O3M35_002896</name>
</gene>
<organism evidence="1 2">
    <name type="scientific">Rhynocoris fuscipes</name>
    <dbReference type="NCBI Taxonomy" id="488301"/>
    <lineage>
        <taxon>Eukaryota</taxon>
        <taxon>Metazoa</taxon>
        <taxon>Ecdysozoa</taxon>
        <taxon>Arthropoda</taxon>
        <taxon>Hexapoda</taxon>
        <taxon>Insecta</taxon>
        <taxon>Pterygota</taxon>
        <taxon>Neoptera</taxon>
        <taxon>Paraneoptera</taxon>
        <taxon>Hemiptera</taxon>
        <taxon>Heteroptera</taxon>
        <taxon>Panheteroptera</taxon>
        <taxon>Cimicomorpha</taxon>
        <taxon>Reduviidae</taxon>
        <taxon>Harpactorinae</taxon>
        <taxon>Harpactorini</taxon>
        <taxon>Rhynocoris</taxon>
    </lineage>
</organism>
<proteinExistence type="predicted"/>
<name>A0AAW1CN45_9HEMI</name>
<sequence length="50" mass="5877">MKYATLVKNIILAQYVENHSVAKITSPNICELIRKHFQLNGKKNHFYFLV</sequence>
<dbReference type="Proteomes" id="UP001461498">
    <property type="component" value="Unassembled WGS sequence"/>
</dbReference>
<comment type="caution">
    <text evidence="1">The sequence shown here is derived from an EMBL/GenBank/DDBJ whole genome shotgun (WGS) entry which is preliminary data.</text>
</comment>
<keyword evidence="2" id="KW-1185">Reference proteome</keyword>